<evidence type="ECO:0000256" key="1">
    <source>
        <dbReference type="ARBA" id="ARBA00023015"/>
    </source>
</evidence>
<dbReference type="InterPro" id="IPR000524">
    <property type="entry name" value="Tscrpt_reg_HTH_GntR"/>
</dbReference>
<reference evidence="5" key="2">
    <citation type="journal article" date="2023" name="Biology">
        <title>Prokaryotic Life Associated with Coal-Fire Gas Vents Revealed by Metagenomics.</title>
        <authorList>
            <person name="Kadnikov V.V."/>
            <person name="Mardanov A.V."/>
            <person name="Beletsky A.V."/>
            <person name="Karnachuk O.V."/>
            <person name="Ravin N.V."/>
        </authorList>
    </citation>
    <scope>NUCLEOTIDE SEQUENCE</scope>
    <source>
        <strain evidence="5">Bu02</strain>
    </source>
</reference>
<dbReference type="SMART" id="SM00866">
    <property type="entry name" value="UTRA"/>
    <property type="match status" value="1"/>
</dbReference>
<dbReference type="PRINTS" id="PR00035">
    <property type="entry name" value="HTHGNTR"/>
</dbReference>
<evidence type="ECO:0000259" key="4">
    <source>
        <dbReference type="PROSITE" id="PS50949"/>
    </source>
</evidence>
<dbReference type="Pfam" id="PF07702">
    <property type="entry name" value="UTRA"/>
    <property type="match status" value="1"/>
</dbReference>
<name>A0AAT9LFK3_9FIRM</name>
<evidence type="ECO:0000256" key="2">
    <source>
        <dbReference type="ARBA" id="ARBA00023125"/>
    </source>
</evidence>
<dbReference type="Gene3D" id="3.40.1410.10">
    <property type="entry name" value="Chorismate lyase-like"/>
    <property type="match status" value="1"/>
</dbReference>
<keyword evidence="3" id="KW-0804">Transcription</keyword>
<dbReference type="Gene3D" id="1.10.10.10">
    <property type="entry name" value="Winged helix-like DNA-binding domain superfamily/Winged helix DNA-binding domain"/>
    <property type="match status" value="1"/>
</dbReference>
<protein>
    <submittedName>
        <fullName evidence="5">GntR family transcriptional regulator</fullName>
    </submittedName>
</protein>
<dbReference type="PROSITE" id="PS50949">
    <property type="entry name" value="HTH_GNTR"/>
    <property type="match status" value="1"/>
</dbReference>
<dbReference type="SMART" id="SM00345">
    <property type="entry name" value="HTH_GNTR"/>
    <property type="match status" value="1"/>
</dbReference>
<feature type="domain" description="HTH gntR-type" evidence="4">
    <location>
        <begin position="6"/>
        <end position="74"/>
    </location>
</feature>
<keyword evidence="1" id="KW-0805">Transcription regulation</keyword>
<dbReference type="PANTHER" id="PTHR44846">
    <property type="entry name" value="MANNOSYL-D-GLYCERATE TRANSPORT/METABOLISM SYSTEM REPRESSOR MNGR-RELATED"/>
    <property type="match status" value="1"/>
</dbReference>
<dbReference type="Pfam" id="PF00392">
    <property type="entry name" value="GntR"/>
    <property type="match status" value="1"/>
</dbReference>
<dbReference type="InterPro" id="IPR036388">
    <property type="entry name" value="WH-like_DNA-bd_sf"/>
</dbReference>
<dbReference type="KEGG" id="fcz:IMF26_04725"/>
<gene>
    <name evidence="5" type="ORF">IMF26_04725</name>
</gene>
<dbReference type="AlphaFoldDB" id="A0AAT9LFK3"/>
<dbReference type="InterPro" id="IPR028978">
    <property type="entry name" value="Chorismate_lyase_/UTRA_dom_sf"/>
</dbReference>
<proteinExistence type="predicted"/>
<dbReference type="GO" id="GO:0003700">
    <property type="term" value="F:DNA-binding transcription factor activity"/>
    <property type="evidence" value="ECO:0007669"/>
    <property type="project" value="InterPro"/>
</dbReference>
<dbReference type="InterPro" id="IPR036390">
    <property type="entry name" value="WH_DNA-bd_sf"/>
</dbReference>
<evidence type="ECO:0000313" key="5">
    <source>
        <dbReference type="EMBL" id="QUL99362.1"/>
    </source>
</evidence>
<organism evidence="5">
    <name type="scientific">Candidatus Fermentithermobacillus carboniphilus</name>
    <dbReference type="NCBI Taxonomy" id="3085328"/>
    <lineage>
        <taxon>Bacteria</taxon>
        <taxon>Bacillati</taxon>
        <taxon>Bacillota</taxon>
        <taxon>Candidatus Fermentithermobacillia</taxon>
        <taxon>Candidatus Fermentithermobacillales</taxon>
        <taxon>Candidatus Fermentithermobacillaceae</taxon>
        <taxon>Candidatus Fermentithermobacillus</taxon>
    </lineage>
</organism>
<dbReference type="InterPro" id="IPR050679">
    <property type="entry name" value="Bact_HTH_transcr_reg"/>
</dbReference>
<dbReference type="EMBL" id="CP062796">
    <property type="protein sequence ID" value="QUL99362.1"/>
    <property type="molecule type" value="Genomic_DNA"/>
</dbReference>
<dbReference type="SUPFAM" id="SSF46785">
    <property type="entry name" value="Winged helix' DNA-binding domain"/>
    <property type="match status" value="1"/>
</dbReference>
<dbReference type="SUPFAM" id="SSF64288">
    <property type="entry name" value="Chorismate lyase-like"/>
    <property type="match status" value="1"/>
</dbReference>
<evidence type="ECO:0000256" key="3">
    <source>
        <dbReference type="ARBA" id="ARBA00023163"/>
    </source>
</evidence>
<dbReference type="CDD" id="cd07377">
    <property type="entry name" value="WHTH_GntR"/>
    <property type="match status" value="1"/>
</dbReference>
<keyword evidence="2" id="KW-0238">DNA-binding</keyword>
<dbReference type="GO" id="GO:0045892">
    <property type="term" value="P:negative regulation of DNA-templated transcription"/>
    <property type="evidence" value="ECO:0007669"/>
    <property type="project" value="TreeGrafter"/>
</dbReference>
<accession>A0AAT9LFK3</accession>
<dbReference type="InterPro" id="IPR011663">
    <property type="entry name" value="UTRA"/>
</dbReference>
<sequence length="241" mass="27118">MARDRRPLYVQIAEKIRIDYAKTLGNGLARLPSEVAMADQYQVSRTTVREALRLLEREGIVRSRHGIGTFISSNADSLLYTFDVLTGLSNILRASGGTADTKLIKISEIPLTEEMRQQFRWPGEVAVELERIRLLNDVPVAYSIDLAPLAYLGGPIDRDQLSQSFFEALQKTGHNPHHTESRLKAIVTPASIAKYMPRCKGRPIVLSHEMVYDINDDVIAVSKDYLDTEQISLIVRRRAIS</sequence>
<reference evidence="5" key="1">
    <citation type="submission" date="2020-10" db="EMBL/GenBank/DDBJ databases">
        <authorList>
            <person name="Kadnikov V."/>
            <person name="Beletsky A.V."/>
            <person name="Mardanov A.V."/>
            <person name="Karnachuk O.V."/>
            <person name="Ravin N.V."/>
        </authorList>
    </citation>
    <scope>NUCLEOTIDE SEQUENCE</scope>
    <source>
        <strain evidence="5">Bu02</strain>
    </source>
</reference>
<dbReference type="GO" id="GO:0003677">
    <property type="term" value="F:DNA binding"/>
    <property type="evidence" value="ECO:0007669"/>
    <property type="project" value="UniProtKB-KW"/>
</dbReference>
<dbReference type="PANTHER" id="PTHR44846:SF1">
    <property type="entry name" value="MANNOSYL-D-GLYCERATE TRANSPORT_METABOLISM SYSTEM REPRESSOR MNGR-RELATED"/>
    <property type="match status" value="1"/>
</dbReference>